<organism evidence="2 3">
    <name type="scientific">Pelagibaculum spongiae</name>
    <dbReference type="NCBI Taxonomy" id="2080658"/>
    <lineage>
        <taxon>Bacteria</taxon>
        <taxon>Pseudomonadati</taxon>
        <taxon>Pseudomonadota</taxon>
        <taxon>Gammaproteobacteria</taxon>
        <taxon>Oceanospirillales</taxon>
        <taxon>Pelagibaculum</taxon>
    </lineage>
</organism>
<dbReference type="CDD" id="cd03024">
    <property type="entry name" value="DsbA_FrnE"/>
    <property type="match status" value="1"/>
</dbReference>
<dbReference type="OrthoDB" id="9799122at2"/>
<gene>
    <name evidence="2" type="ORF">DC094_03260</name>
</gene>
<dbReference type="EMBL" id="QDDL01000001">
    <property type="protein sequence ID" value="PVZ72052.1"/>
    <property type="molecule type" value="Genomic_DNA"/>
</dbReference>
<proteinExistence type="predicted"/>
<feature type="domain" description="DSBA-like thioredoxin" evidence="1">
    <location>
        <begin position="8"/>
        <end position="216"/>
    </location>
</feature>
<comment type="caution">
    <text evidence="2">The sequence shown here is derived from an EMBL/GenBank/DDBJ whole genome shotgun (WGS) entry which is preliminary data.</text>
</comment>
<dbReference type="Proteomes" id="UP000244906">
    <property type="component" value="Unassembled WGS sequence"/>
</dbReference>
<reference evidence="2 3" key="1">
    <citation type="submission" date="2018-04" db="EMBL/GenBank/DDBJ databases">
        <title>Thalassorhabdus spongiae gen. nov., sp. nov., isolated from a marine sponge in South-West Iceland.</title>
        <authorList>
            <person name="Knobloch S."/>
            <person name="Daussin A."/>
            <person name="Johannsson R."/>
            <person name="Marteinsson V.T."/>
        </authorList>
    </citation>
    <scope>NUCLEOTIDE SEQUENCE [LARGE SCALE GENOMIC DNA]</scope>
    <source>
        <strain evidence="2 3">Hp12</strain>
    </source>
</reference>
<accession>A0A2V1H6J5</accession>
<dbReference type="SUPFAM" id="SSF52833">
    <property type="entry name" value="Thioredoxin-like"/>
    <property type="match status" value="1"/>
</dbReference>
<dbReference type="GO" id="GO:0016491">
    <property type="term" value="F:oxidoreductase activity"/>
    <property type="evidence" value="ECO:0007669"/>
    <property type="project" value="InterPro"/>
</dbReference>
<sequence>MKKLELRIDIISDVVCPWCIIGYKQLEKAISLFQQQCLDSGQQFTPEIYWHPFLLNPETPAEGTNLRQHLMGKYGLSAEQSDDNRDRIIQLGQQLGFEFNFHDDIRTWNTFDIHRLLHWVSTISNQQQTALKLALFDGYFTDAKPMNDFTLIAEIAGSVGLDKKQAMDVLQSDQYAEEINTIASQWRSQGISSVPAYVFDKKFLISGGQDSSVFVDFFKQNLLEKAS</sequence>
<evidence type="ECO:0000259" key="1">
    <source>
        <dbReference type="Pfam" id="PF01323"/>
    </source>
</evidence>
<protein>
    <submittedName>
        <fullName evidence="2">Disulfide bond formation protein DsbA</fullName>
    </submittedName>
</protein>
<dbReference type="RefSeq" id="WP_116685638.1">
    <property type="nucleotide sequence ID" value="NZ_CAWNYD010000001.1"/>
</dbReference>
<dbReference type="AlphaFoldDB" id="A0A2V1H6J5"/>
<dbReference type="InterPro" id="IPR036249">
    <property type="entry name" value="Thioredoxin-like_sf"/>
</dbReference>
<dbReference type="Pfam" id="PF01323">
    <property type="entry name" value="DSBA"/>
    <property type="match status" value="1"/>
</dbReference>
<evidence type="ECO:0000313" key="3">
    <source>
        <dbReference type="Proteomes" id="UP000244906"/>
    </source>
</evidence>
<dbReference type="PANTHER" id="PTHR13887:SF41">
    <property type="entry name" value="THIOREDOXIN SUPERFAMILY PROTEIN"/>
    <property type="match status" value="1"/>
</dbReference>
<dbReference type="Gene3D" id="3.40.30.10">
    <property type="entry name" value="Glutaredoxin"/>
    <property type="match status" value="1"/>
</dbReference>
<evidence type="ECO:0000313" key="2">
    <source>
        <dbReference type="EMBL" id="PVZ72052.1"/>
    </source>
</evidence>
<dbReference type="PANTHER" id="PTHR13887">
    <property type="entry name" value="GLUTATHIONE S-TRANSFERASE KAPPA"/>
    <property type="match status" value="1"/>
</dbReference>
<dbReference type="InterPro" id="IPR001853">
    <property type="entry name" value="DSBA-like_thioredoxin_dom"/>
</dbReference>
<name>A0A2V1H6J5_9GAMM</name>
<keyword evidence="3" id="KW-1185">Reference proteome</keyword>